<accession>A0AAD7NNI1</accession>
<comment type="caution">
    <text evidence="1">The sequence shown here is derived from an EMBL/GenBank/DDBJ whole genome shotgun (WGS) entry which is preliminary data.</text>
</comment>
<sequence length="188" mass="21460">MPLGTSVPFLVTPRVRIRFLRFSRFSPERVSKPIRYHPRQFSRSDEATGTCYFVYSWIWDECHKEGFRRECIVGDGSEESGTLDTKHGGGHYNRCQGRHWCWSRRWRWGQRWGRVLLGFRIALIHISVGVFVELVTQWLDGGLVIFVKVKVLDGGDVEGGRRAGELSAGKGRLTRSLVTGGGGEYTVR</sequence>
<dbReference type="Proteomes" id="UP001215598">
    <property type="component" value="Unassembled WGS sequence"/>
</dbReference>
<dbReference type="EMBL" id="JARKIB010000019">
    <property type="protein sequence ID" value="KAJ7768884.1"/>
    <property type="molecule type" value="Genomic_DNA"/>
</dbReference>
<proteinExistence type="predicted"/>
<evidence type="ECO:0000313" key="2">
    <source>
        <dbReference type="Proteomes" id="UP001215598"/>
    </source>
</evidence>
<gene>
    <name evidence="1" type="ORF">B0H16DRAFT_1780974</name>
</gene>
<name>A0AAD7NNI1_9AGAR</name>
<organism evidence="1 2">
    <name type="scientific">Mycena metata</name>
    <dbReference type="NCBI Taxonomy" id="1033252"/>
    <lineage>
        <taxon>Eukaryota</taxon>
        <taxon>Fungi</taxon>
        <taxon>Dikarya</taxon>
        <taxon>Basidiomycota</taxon>
        <taxon>Agaricomycotina</taxon>
        <taxon>Agaricomycetes</taxon>
        <taxon>Agaricomycetidae</taxon>
        <taxon>Agaricales</taxon>
        <taxon>Marasmiineae</taxon>
        <taxon>Mycenaceae</taxon>
        <taxon>Mycena</taxon>
    </lineage>
</organism>
<keyword evidence="2" id="KW-1185">Reference proteome</keyword>
<protein>
    <submittedName>
        <fullName evidence="1">Uncharacterized protein</fullName>
    </submittedName>
</protein>
<evidence type="ECO:0000313" key="1">
    <source>
        <dbReference type="EMBL" id="KAJ7768884.1"/>
    </source>
</evidence>
<dbReference type="AlphaFoldDB" id="A0AAD7NNI1"/>
<reference evidence="1" key="1">
    <citation type="submission" date="2023-03" db="EMBL/GenBank/DDBJ databases">
        <title>Massive genome expansion in bonnet fungi (Mycena s.s.) driven by repeated elements and novel gene families across ecological guilds.</title>
        <authorList>
            <consortium name="Lawrence Berkeley National Laboratory"/>
            <person name="Harder C.B."/>
            <person name="Miyauchi S."/>
            <person name="Viragh M."/>
            <person name="Kuo A."/>
            <person name="Thoen E."/>
            <person name="Andreopoulos B."/>
            <person name="Lu D."/>
            <person name="Skrede I."/>
            <person name="Drula E."/>
            <person name="Henrissat B."/>
            <person name="Morin E."/>
            <person name="Kohler A."/>
            <person name="Barry K."/>
            <person name="LaButti K."/>
            <person name="Morin E."/>
            <person name="Salamov A."/>
            <person name="Lipzen A."/>
            <person name="Mereny Z."/>
            <person name="Hegedus B."/>
            <person name="Baldrian P."/>
            <person name="Stursova M."/>
            <person name="Weitz H."/>
            <person name="Taylor A."/>
            <person name="Grigoriev I.V."/>
            <person name="Nagy L.G."/>
            <person name="Martin F."/>
            <person name="Kauserud H."/>
        </authorList>
    </citation>
    <scope>NUCLEOTIDE SEQUENCE</scope>
    <source>
        <strain evidence="1">CBHHK182m</strain>
    </source>
</reference>